<dbReference type="EMBL" id="QOCS01000014">
    <property type="protein sequence ID" value="RHW46061.1"/>
    <property type="molecule type" value="Genomic_DNA"/>
</dbReference>
<dbReference type="InterPro" id="IPR001387">
    <property type="entry name" value="Cro/C1-type_HTH"/>
</dbReference>
<name>A0A3R6W642_9LACO</name>
<evidence type="ECO:0000313" key="2">
    <source>
        <dbReference type="EMBL" id="RHW46061.1"/>
    </source>
</evidence>
<dbReference type="PROSITE" id="PS50943">
    <property type="entry name" value="HTH_CROC1"/>
    <property type="match status" value="1"/>
</dbReference>
<dbReference type="SUPFAM" id="SSF47413">
    <property type="entry name" value="lambda repressor-like DNA-binding domains"/>
    <property type="match status" value="1"/>
</dbReference>
<dbReference type="GO" id="GO:0003677">
    <property type="term" value="F:DNA binding"/>
    <property type="evidence" value="ECO:0007669"/>
    <property type="project" value="InterPro"/>
</dbReference>
<dbReference type="CDD" id="cd00093">
    <property type="entry name" value="HTH_XRE"/>
    <property type="match status" value="1"/>
</dbReference>
<evidence type="ECO:0000259" key="1">
    <source>
        <dbReference type="PROSITE" id="PS50943"/>
    </source>
</evidence>
<dbReference type="SMART" id="SM00530">
    <property type="entry name" value="HTH_XRE"/>
    <property type="match status" value="1"/>
</dbReference>
<organism evidence="2 3">
    <name type="scientific">Bombilactobacillus bombi</name>
    <dbReference type="NCBI Taxonomy" id="1303590"/>
    <lineage>
        <taxon>Bacteria</taxon>
        <taxon>Bacillati</taxon>
        <taxon>Bacillota</taxon>
        <taxon>Bacilli</taxon>
        <taxon>Lactobacillales</taxon>
        <taxon>Lactobacillaceae</taxon>
        <taxon>Bombilactobacillus</taxon>
    </lineage>
</organism>
<proteinExistence type="predicted"/>
<reference evidence="2 3" key="1">
    <citation type="submission" date="2018-07" db="EMBL/GenBank/DDBJ databases">
        <title>Genome sequences of six Lactobacillus spp. isolated from bumble bee guts.</title>
        <authorList>
            <person name="Motta E.V.S."/>
            <person name="Moran N.A."/>
        </authorList>
    </citation>
    <scope>NUCLEOTIDE SEQUENCE [LARGE SCALE GENOMIC DNA]</scope>
    <source>
        <strain evidence="2 3">LV-8.1</strain>
    </source>
</reference>
<accession>A0A3R6W642</accession>
<protein>
    <submittedName>
        <fullName evidence="2">XRE family transcriptional regulator</fullName>
    </submittedName>
</protein>
<sequence>MTTFEKIKTLAKMQGLSLTQLNDKAGLGKNSIYHWKTKQPNIENLQKVAKILHVSVDQLLEHKNSPSNQPVAIDIAPAIKTSDTMLLSYEGKEIPAEELEMIRRILEGGKNNNE</sequence>
<feature type="domain" description="HTH cro/C1-type" evidence="1">
    <location>
        <begin position="7"/>
        <end position="59"/>
    </location>
</feature>
<dbReference type="Pfam" id="PF01381">
    <property type="entry name" value="HTH_3"/>
    <property type="match status" value="1"/>
</dbReference>
<dbReference type="InterPro" id="IPR010982">
    <property type="entry name" value="Lambda_DNA-bd_dom_sf"/>
</dbReference>
<evidence type="ECO:0000313" key="3">
    <source>
        <dbReference type="Proteomes" id="UP000284822"/>
    </source>
</evidence>
<dbReference type="AlphaFoldDB" id="A0A3R6W642"/>
<dbReference type="Proteomes" id="UP000284822">
    <property type="component" value="Unassembled WGS sequence"/>
</dbReference>
<comment type="caution">
    <text evidence="2">The sequence shown here is derived from an EMBL/GenBank/DDBJ whole genome shotgun (WGS) entry which is preliminary data.</text>
</comment>
<dbReference type="RefSeq" id="WP_118910908.1">
    <property type="nucleotide sequence ID" value="NZ_QOCS01000014.1"/>
</dbReference>
<gene>
    <name evidence="2" type="ORF">DS832_06840</name>
</gene>
<dbReference type="Gene3D" id="1.10.260.40">
    <property type="entry name" value="lambda repressor-like DNA-binding domains"/>
    <property type="match status" value="1"/>
</dbReference>